<organism evidence="2 3">
    <name type="scientific">Reticulomyxa filosa</name>
    <dbReference type="NCBI Taxonomy" id="46433"/>
    <lineage>
        <taxon>Eukaryota</taxon>
        <taxon>Sar</taxon>
        <taxon>Rhizaria</taxon>
        <taxon>Retaria</taxon>
        <taxon>Foraminifera</taxon>
        <taxon>Monothalamids</taxon>
        <taxon>Reticulomyxidae</taxon>
        <taxon>Reticulomyxa</taxon>
    </lineage>
</organism>
<dbReference type="EMBL" id="ASPP01021180">
    <property type="protein sequence ID" value="ETO12708.1"/>
    <property type="molecule type" value="Genomic_DNA"/>
</dbReference>
<keyword evidence="3" id="KW-1185">Reference proteome</keyword>
<evidence type="ECO:0000313" key="2">
    <source>
        <dbReference type="EMBL" id="ETO12708.1"/>
    </source>
</evidence>
<feature type="region of interest" description="Disordered" evidence="1">
    <location>
        <begin position="15"/>
        <end position="83"/>
    </location>
</feature>
<gene>
    <name evidence="2" type="ORF">RFI_24664</name>
</gene>
<evidence type="ECO:0000256" key="1">
    <source>
        <dbReference type="SAM" id="MobiDB-lite"/>
    </source>
</evidence>
<feature type="compositionally biased region" description="Basic residues" evidence="1">
    <location>
        <begin position="56"/>
        <end position="65"/>
    </location>
</feature>
<proteinExistence type="predicted"/>
<dbReference type="Proteomes" id="UP000023152">
    <property type="component" value="Unassembled WGS sequence"/>
</dbReference>
<feature type="compositionally biased region" description="Basic and acidic residues" evidence="1">
    <location>
        <begin position="21"/>
        <end position="31"/>
    </location>
</feature>
<feature type="region of interest" description="Disordered" evidence="1">
    <location>
        <begin position="103"/>
        <end position="154"/>
    </location>
</feature>
<accession>X6MFB3</accession>
<name>X6MFB3_RETFI</name>
<protein>
    <submittedName>
        <fullName evidence="2">Uncharacterized protein</fullName>
    </submittedName>
</protein>
<feature type="region of interest" description="Disordered" evidence="1">
    <location>
        <begin position="167"/>
        <end position="223"/>
    </location>
</feature>
<evidence type="ECO:0000313" key="3">
    <source>
        <dbReference type="Proteomes" id="UP000023152"/>
    </source>
</evidence>
<feature type="compositionally biased region" description="Low complexity" evidence="1">
    <location>
        <begin position="277"/>
        <end position="288"/>
    </location>
</feature>
<feature type="compositionally biased region" description="Basic and acidic residues" evidence="1">
    <location>
        <begin position="201"/>
        <end position="223"/>
    </location>
</feature>
<reference evidence="2 3" key="1">
    <citation type="journal article" date="2013" name="Curr. Biol.">
        <title>The Genome of the Foraminiferan Reticulomyxa filosa.</title>
        <authorList>
            <person name="Glockner G."/>
            <person name="Hulsmann N."/>
            <person name="Schleicher M."/>
            <person name="Noegel A.A."/>
            <person name="Eichinger L."/>
            <person name="Gallinger C."/>
            <person name="Pawlowski J."/>
            <person name="Sierra R."/>
            <person name="Euteneuer U."/>
            <person name="Pillet L."/>
            <person name="Moustafa A."/>
            <person name="Platzer M."/>
            <person name="Groth M."/>
            <person name="Szafranski K."/>
            <person name="Schliwa M."/>
        </authorList>
    </citation>
    <scope>NUCLEOTIDE SEQUENCE [LARGE SCALE GENOMIC DNA]</scope>
</reference>
<feature type="compositionally biased region" description="Polar residues" evidence="1">
    <location>
        <begin position="72"/>
        <end position="83"/>
    </location>
</feature>
<dbReference type="AlphaFoldDB" id="X6MFB3"/>
<feature type="compositionally biased region" description="Low complexity" evidence="1">
    <location>
        <begin position="171"/>
        <end position="192"/>
    </location>
</feature>
<feature type="compositionally biased region" description="Polar residues" evidence="1">
    <location>
        <begin position="32"/>
        <end position="43"/>
    </location>
</feature>
<comment type="caution">
    <text evidence="2">The sequence shown here is derived from an EMBL/GenBank/DDBJ whole genome shotgun (WGS) entry which is preliminary data.</text>
</comment>
<feature type="region of interest" description="Disordered" evidence="1">
    <location>
        <begin position="276"/>
        <end position="295"/>
    </location>
</feature>
<sequence>MHTCTHTLYINKLPTATTPTNHEEADDKKTNATELPTQSTSENILCEDTGDSSASSKRRAVRRPLTRPGNGVFNNLSPTSSDPTLTLGLFALHKKTDSKKRLLNETYDGDDDNEQTYVPSPKRQRRNSTGTNSPNKRDLESTNDPTSDAMFCSTAVPPAISPTLMVEDQGTSSVSSSTSALVTSGESGSTVPQVPPSSPSKAKEKKPSDKEAQQQKEDAEKKMCEKARKTVRETFGHYFNQERCLTLENYLYSTYGVGSSRNWNKGILERIDDFLPSSDKGQSSDQSKYIQINGS</sequence>